<keyword evidence="2" id="KW-0723">Serine/threonine-protein kinase</keyword>
<evidence type="ECO:0000259" key="1">
    <source>
        <dbReference type="PROSITE" id="PS50011"/>
    </source>
</evidence>
<dbReference type="PANTHER" id="PTHR44329">
    <property type="entry name" value="SERINE/THREONINE-PROTEIN KINASE TNNI3K-RELATED"/>
    <property type="match status" value="1"/>
</dbReference>
<keyword evidence="3" id="KW-1185">Reference proteome</keyword>
<protein>
    <submittedName>
        <fullName evidence="2">Serine/threonine protein kinase</fullName>
    </submittedName>
</protein>
<comment type="caution">
    <text evidence="2">The sequence shown here is derived from an EMBL/GenBank/DDBJ whole genome shotgun (WGS) entry which is preliminary data.</text>
</comment>
<dbReference type="GO" id="GO:0004674">
    <property type="term" value="F:protein serine/threonine kinase activity"/>
    <property type="evidence" value="ECO:0007669"/>
    <property type="project" value="UniProtKB-KW"/>
</dbReference>
<dbReference type="InterPro" id="IPR001245">
    <property type="entry name" value="Ser-Thr/Tyr_kinase_cat_dom"/>
</dbReference>
<feature type="domain" description="Protein kinase" evidence="1">
    <location>
        <begin position="222"/>
        <end position="481"/>
    </location>
</feature>
<dbReference type="InterPro" id="IPR000719">
    <property type="entry name" value="Prot_kinase_dom"/>
</dbReference>
<dbReference type="EMBL" id="NBNE01002109">
    <property type="protein sequence ID" value="OWZ11492.1"/>
    <property type="molecule type" value="Genomic_DNA"/>
</dbReference>
<accession>A0A225W1P3</accession>
<proteinExistence type="predicted"/>
<dbReference type="Pfam" id="PF07714">
    <property type="entry name" value="PK_Tyr_Ser-Thr"/>
    <property type="match status" value="1"/>
</dbReference>
<sequence length="505" mass="58051">MGEFRLAHIRGKLPVKSTLTDIRARCNRIPELAAFGLHIIDRLELLQDEVAKLNENDPSRVSYADVIQHLVILTRRKPLLVRLAKGDTVALMFKELHVMLDSVKSGLHRNVAKVAKDSAYSHLSNTYRDLTKWQKKWECNQVEHISLLTKLMENVTGRQLVMELKDDKMVEKVLRKLRQTIDKGVCGAMLELVKVSFDRVASYCKLSDIQFVDWFISEDDLLFDNVPATIGTFGTVRRARWFHGGVCTRVMVKQVYPDTSNNTEDEFFCQLDRWNNLLDEHILKFYGGSHISTPRMFVCDCGPCNFRDFFIDWGNMKLFWPMFLQVAQGLKALHAQGIVHGSLKCSNIIVTDDKTVKLMDFGFDSVRTKAIVPTSVVATALAAEVRWKPKEMLEESDLSEQRFESDIYSLGMCMIEAIEKKVPFHYATDMEATDKIMRGERHRRPSTVHDSSWSLIEVLCDPDNSKRPSLDEVIERIHYLTQVHEEIETEVVHSEECNGRKVVKL</sequence>
<dbReference type="Gene3D" id="1.10.510.10">
    <property type="entry name" value="Transferase(Phosphotransferase) domain 1"/>
    <property type="match status" value="1"/>
</dbReference>
<keyword evidence="2" id="KW-0808">Transferase</keyword>
<dbReference type="Gene3D" id="3.30.200.20">
    <property type="entry name" value="Phosphorylase Kinase, domain 1"/>
    <property type="match status" value="1"/>
</dbReference>
<name>A0A225W1P3_9STRA</name>
<dbReference type="OrthoDB" id="124719at2759"/>
<dbReference type="InterPro" id="IPR011009">
    <property type="entry name" value="Kinase-like_dom_sf"/>
</dbReference>
<dbReference type="GO" id="GO:0005524">
    <property type="term" value="F:ATP binding"/>
    <property type="evidence" value="ECO:0007669"/>
    <property type="project" value="InterPro"/>
</dbReference>
<reference evidence="3" key="1">
    <citation type="submission" date="2017-03" db="EMBL/GenBank/DDBJ databases">
        <title>Phytopthora megakarya and P. palmivora, two closely related causual agents of cacao black pod achieved similar genome size and gene model numbers by different mechanisms.</title>
        <authorList>
            <person name="Ali S."/>
            <person name="Shao J."/>
            <person name="Larry D.J."/>
            <person name="Kronmiller B."/>
            <person name="Shen D."/>
            <person name="Strem M.D."/>
            <person name="Melnick R.L."/>
            <person name="Guiltinan M.J."/>
            <person name="Tyler B.M."/>
            <person name="Meinhardt L.W."/>
            <person name="Bailey B.A."/>
        </authorList>
    </citation>
    <scope>NUCLEOTIDE SEQUENCE [LARGE SCALE GENOMIC DNA]</scope>
    <source>
        <strain evidence="3">zdho120</strain>
    </source>
</reference>
<dbReference type="PANTHER" id="PTHR44329:SF214">
    <property type="entry name" value="PROTEIN KINASE DOMAIN-CONTAINING PROTEIN"/>
    <property type="match status" value="1"/>
</dbReference>
<dbReference type="SUPFAM" id="SSF56112">
    <property type="entry name" value="Protein kinase-like (PK-like)"/>
    <property type="match status" value="1"/>
</dbReference>
<organism evidence="2 3">
    <name type="scientific">Phytophthora megakarya</name>
    <dbReference type="NCBI Taxonomy" id="4795"/>
    <lineage>
        <taxon>Eukaryota</taxon>
        <taxon>Sar</taxon>
        <taxon>Stramenopiles</taxon>
        <taxon>Oomycota</taxon>
        <taxon>Peronosporomycetes</taxon>
        <taxon>Peronosporales</taxon>
        <taxon>Peronosporaceae</taxon>
        <taxon>Phytophthora</taxon>
    </lineage>
</organism>
<gene>
    <name evidence="2" type="ORF">PHMEG_00015475</name>
</gene>
<dbReference type="PROSITE" id="PS50011">
    <property type="entry name" value="PROTEIN_KINASE_DOM"/>
    <property type="match status" value="1"/>
</dbReference>
<evidence type="ECO:0000313" key="3">
    <source>
        <dbReference type="Proteomes" id="UP000198211"/>
    </source>
</evidence>
<evidence type="ECO:0000313" key="2">
    <source>
        <dbReference type="EMBL" id="OWZ11492.1"/>
    </source>
</evidence>
<dbReference type="Proteomes" id="UP000198211">
    <property type="component" value="Unassembled WGS sequence"/>
</dbReference>
<dbReference type="AlphaFoldDB" id="A0A225W1P3"/>
<dbReference type="STRING" id="4795.A0A225W1P3"/>
<dbReference type="InterPro" id="IPR051681">
    <property type="entry name" value="Ser/Thr_Kinases-Pseudokinases"/>
</dbReference>
<keyword evidence="2" id="KW-0418">Kinase</keyword>